<accession>A0A0V0Z350</accession>
<evidence type="ECO:0000313" key="2">
    <source>
        <dbReference type="Proteomes" id="UP000054776"/>
    </source>
</evidence>
<organism evidence="1 2">
    <name type="scientific">Trichinella spiralis</name>
    <name type="common">Trichina worm</name>
    <dbReference type="NCBI Taxonomy" id="6334"/>
    <lineage>
        <taxon>Eukaryota</taxon>
        <taxon>Metazoa</taxon>
        <taxon>Ecdysozoa</taxon>
        <taxon>Nematoda</taxon>
        <taxon>Enoplea</taxon>
        <taxon>Dorylaimia</taxon>
        <taxon>Trichinellida</taxon>
        <taxon>Trichinellidae</taxon>
        <taxon>Trichinella</taxon>
    </lineage>
</organism>
<dbReference type="AlphaFoldDB" id="A0A0V0Z350"/>
<evidence type="ECO:0000313" key="1">
    <source>
        <dbReference type="EMBL" id="KRY06846.1"/>
    </source>
</evidence>
<dbReference type="InParanoid" id="A0A0V0Z350"/>
<protein>
    <submittedName>
        <fullName evidence="1">Uncharacterized protein</fullName>
    </submittedName>
</protein>
<reference evidence="1 2" key="1">
    <citation type="submission" date="2015-01" db="EMBL/GenBank/DDBJ databases">
        <title>Evolution of Trichinella species and genotypes.</title>
        <authorList>
            <person name="Korhonen P.K."/>
            <person name="Edoardo P."/>
            <person name="Giuseppe L.R."/>
            <person name="Gasser R.B."/>
        </authorList>
    </citation>
    <scope>NUCLEOTIDE SEQUENCE [LARGE SCALE GENOMIC DNA]</scope>
    <source>
        <strain evidence="1">ISS3</strain>
    </source>
</reference>
<sequence>MPCFEELNFMCVESLRRTTLRFRGFVMPCFSESNFMCVESLRRTTLRFRFWTTIQ</sequence>
<dbReference type="EMBL" id="JYDH01002963">
    <property type="protein sequence ID" value="KRY06846.1"/>
    <property type="molecule type" value="Genomic_DNA"/>
</dbReference>
<name>A0A0V0Z350_TRISP</name>
<proteinExistence type="predicted"/>
<comment type="caution">
    <text evidence="1">The sequence shown here is derived from an EMBL/GenBank/DDBJ whole genome shotgun (WGS) entry which is preliminary data.</text>
</comment>
<dbReference type="Proteomes" id="UP000054776">
    <property type="component" value="Unassembled WGS sequence"/>
</dbReference>
<keyword evidence="2" id="KW-1185">Reference proteome</keyword>
<gene>
    <name evidence="1" type="ORF">T01_10516</name>
</gene>